<gene>
    <name evidence="1" type="ORF">ACFSR9_11925</name>
</gene>
<keyword evidence="2" id="KW-1185">Reference proteome</keyword>
<dbReference type="Proteomes" id="UP001597475">
    <property type="component" value="Unassembled WGS sequence"/>
</dbReference>
<evidence type="ECO:0000313" key="1">
    <source>
        <dbReference type="EMBL" id="MFD2610140.1"/>
    </source>
</evidence>
<proteinExistence type="predicted"/>
<evidence type="ECO:0000313" key="2">
    <source>
        <dbReference type="Proteomes" id="UP001597475"/>
    </source>
</evidence>
<name>A0ABW5P4N1_9DEIO</name>
<accession>A0ABW5P4N1</accession>
<dbReference type="RefSeq" id="WP_386846078.1">
    <property type="nucleotide sequence ID" value="NZ_JBHUMK010000052.1"/>
</dbReference>
<reference evidence="2" key="1">
    <citation type="journal article" date="2019" name="Int. J. Syst. Evol. Microbiol.">
        <title>The Global Catalogue of Microorganisms (GCM) 10K type strain sequencing project: providing services to taxonomists for standard genome sequencing and annotation.</title>
        <authorList>
            <consortium name="The Broad Institute Genomics Platform"/>
            <consortium name="The Broad Institute Genome Sequencing Center for Infectious Disease"/>
            <person name="Wu L."/>
            <person name="Ma J."/>
        </authorList>
    </citation>
    <scope>NUCLEOTIDE SEQUENCE [LARGE SCALE GENOMIC DNA]</scope>
    <source>
        <strain evidence="2">KCTC 33842</strain>
    </source>
</reference>
<organism evidence="1 2">
    <name type="scientific">Deinococcus taklimakanensis</name>
    <dbReference type="NCBI Taxonomy" id="536443"/>
    <lineage>
        <taxon>Bacteria</taxon>
        <taxon>Thermotogati</taxon>
        <taxon>Deinococcota</taxon>
        <taxon>Deinococci</taxon>
        <taxon>Deinococcales</taxon>
        <taxon>Deinococcaceae</taxon>
        <taxon>Deinococcus</taxon>
    </lineage>
</organism>
<protein>
    <submittedName>
        <fullName evidence="1">Uncharacterized protein</fullName>
    </submittedName>
</protein>
<sequence length="158" mass="18387">MSAPLHRAERREVEARLYMQLAEQADTRAISEAEVYLLEYLQRRLRAFREAWFKGEQQSEVRPASTPYLVADLDPAHIPPLEEVMDAMERAGWSFRITSRVENGHRIYSARAWRDEESGGSTPACRDPFPKVALAGAWVEMERQYRSRRNRDARQVHA</sequence>
<dbReference type="EMBL" id="JBHUMK010000052">
    <property type="protein sequence ID" value="MFD2610140.1"/>
    <property type="molecule type" value="Genomic_DNA"/>
</dbReference>
<comment type="caution">
    <text evidence="1">The sequence shown here is derived from an EMBL/GenBank/DDBJ whole genome shotgun (WGS) entry which is preliminary data.</text>
</comment>